<feature type="transmembrane region" description="Helical" evidence="1">
    <location>
        <begin position="12"/>
        <end position="36"/>
    </location>
</feature>
<feature type="transmembrane region" description="Helical" evidence="1">
    <location>
        <begin position="158"/>
        <end position="179"/>
    </location>
</feature>
<feature type="transmembrane region" description="Helical" evidence="1">
    <location>
        <begin position="133"/>
        <end position="151"/>
    </location>
</feature>
<feature type="transmembrane region" description="Helical" evidence="1">
    <location>
        <begin position="185"/>
        <end position="207"/>
    </location>
</feature>
<evidence type="ECO:0000313" key="2">
    <source>
        <dbReference type="EMBL" id="GHC66094.1"/>
    </source>
</evidence>
<reference evidence="2" key="2">
    <citation type="submission" date="2020-09" db="EMBL/GenBank/DDBJ databases">
        <authorList>
            <person name="Sun Q."/>
            <person name="Kim S."/>
        </authorList>
    </citation>
    <scope>NUCLEOTIDE SEQUENCE</scope>
    <source>
        <strain evidence="2">KCTC 12988</strain>
    </source>
</reference>
<proteinExistence type="predicted"/>
<keyword evidence="1" id="KW-0812">Transmembrane</keyword>
<protein>
    <recommendedName>
        <fullName evidence="4">Peptidase S54 rhomboid domain-containing protein</fullName>
    </recommendedName>
</protein>
<evidence type="ECO:0000256" key="1">
    <source>
        <dbReference type="SAM" id="Phobius"/>
    </source>
</evidence>
<keyword evidence="1" id="KW-0472">Membrane</keyword>
<gene>
    <name evidence="2" type="ORF">GCM10007100_37400</name>
</gene>
<sequence>MGFINSLEPRMRWLAFPGFFRGIAIIHFTLLIGLTIRPEVATNLIFDWEKIQAGEVWRLVSFLFLIFPSYVPLLGTVGAIVFAIFGLRIAFLVNDSLENAWGVFRTSLFFFAIIIGQLFANCVLGATGLPYQIAGGAYLELAAFFAFATLFPKHTFLLMLIIPVHVWILAAISGFLLLANSLSNPFLGFFVLFAFGPYLWWAFPLVIRNGRNQRKISKRRVEFQSKTKGGQATSFHKCKVCGATENTHPDLEFRVADNDEEICTDCLDK</sequence>
<evidence type="ECO:0008006" key="4">
    <source>
        <dbReference type="Google" id="ProtNLM"/>
    </source>
</evidence>
<dbReference type="AlphaFoldDB" id="A0A918WPW5"/>
<name>A0A918WPW5_9BACT</name>
<dbReference type="EMBL" id="BMXI01000020">
    <property type="protein sequence ID" value="GHC66094.1"/>
    <property type="molecule type" value="Genomic_DNA"/>
</dbReference>
<evidence type="ECO:0000313" key="3">
    <source>
        <dbReference type="Proteomes" id="UP000644507"/>
    </source>
</evidence>
<keyword evidence="1" id="KW-1133">Transmembrane helix</keyword>
<accession>A0A918WPW5</accession>
<dbReference type="Proteomes" id="UP000644507">
    <property type="component" value="Unassembled WGS sequence"/>
</dbReference>
<feature type="transmembrane region" description="Helical" evidence="1">
    <location>
        <begin position="56"/>
        <end position="87"/>
    </location>
</feature>
<feature type="transmembrane region" description="Helical" evidence="1">
    <location>
        <begin position="108"/>
        <end position="127"/>
    </location>
</feature>
<dbReference type="RefSeq" id="WP_189573763.1">
    <property type="nucleotide sequence ID" value="NZ_BMXI01000020.1"/>
</dbReference>
<keyword evidence="3" id="KW-1185">Reference proteome</keyword>
<comment type="caution">
    <text evidence="2">The sequence shown here is derived from an EMBL/GenBank/DDBJ whole genome shotgun (WGS) entry which is preliminary data.</text>
</comment>
<organism evidence="2 3">
    <name type="scientific">Roseibacillus persicicus</name>
    <dbReference type="NCBI Taxonomy" id="454148"/>
    <lineage>
        <taxon>Bacteria</taxon>
        <taxon>Pseudomonadati</taxon>
        <taxon>Verrucomicrobiota</taxon>
        <taxon>Verrucomicrobiia</taxon>
        <taxon>Verrucomicrobiales</taxon>
        <taxon>Verrucomicrobiaceae</taxon>
        <taxon>Roseibacillus</taxon>
    </lineage>
</organism>
<reference evidence="2" key="1">
    <citation type="journal article" date="2014" name="Int. J. Syst. Evol. Microbiol.">
        <title>Complete genome sequence of Corynebacterium casei LMG S-19264T (=DSM 44701T), isolated from a smear-ripened cheese.</title>
        <authorList>
            <consortium name="US DOE Joint Genome Institute (JGI-PGF)"/>
            <person name="Walter F."/>
            <person name="Albersmeier A."/>
            <person name="Kalinowski J."/>
            <person name="Ruckert C."/>
        </authorList>
    </citation>
    <scope>NUCLEOTIDE SEQUENCE</scope>
    <source>
        <strain evidence="2">KCTC 12988</strain>
    </source>
</reference>